<sequence length="88" mass="9969">MSPQKKQEVITFKVDETLSKALDGIPNRSEFIRTAIMAALESTCPLCRGTGILTPQQQKHWQEFSQNHLLMKCSECHSLHLVCAVEQK</sequence>
<dbReference type="EMBL" id="JAAKDE010000014">
    <property type="protein sequence ID" value="MBA2133353.1"/>
    <property type="molecule type" value="Genomic_DNA"/>
</dbReference>
<comment type="caution">
    <text evidence="1">The sequence shown here is derived from an EMBL/GenBank/DDBJ whole genome shotgun (WGS) entry which is preliminary data.</text>
</comment>
<organism evidence="1 2">
    <name type="scientific">Capillibacterium thermochitinicola</name>
    <dbReference type="NCBI Taxonomy" id="2699427"/>
    <lineage>
        <taxon>Bacteria</taxon>
        <taxon>Bacillati</taxon>
        <taxon>Bacillota</taxon>
        <taxon>Capillibacterium</taxon>
    </lineage>
</organism>
<dbReference type="RefSeq" id="WP_181339823.1">
    <property type="nucleotide sequence ID" value="NZ_JAAKDE010000014.1"/>
</dbReference>
<gene>
    <name evidence="1" type="ORF">G5B42_07325</name>
</gene>
<name>A0A8J6LMY4_9FIRM</name>
<evidence type="ECO:0000313" key="2">
    <source>
        <dbReference type="Proteomes" id="UP000657177"/>
    </source>
</evidence>
<dbReference type="CDD" id="cd22231">
    <property type="entry name" value="RHH_NikR_HicB-like"/>
    <property type="match status" value="1"/>
</dbReference>
<dbReference type="AlphaFoldDB" id="A0A8J6LMY4"/>
<keyword evidence="2" id="KW-1185">Reference proteome</keyword>
<accession>A0A8J6LMY4</accession>
<dbReference type="Proteomes" id="UP000657177">
    <property type="component" value="Unassembled WGS sequence"/>
</dbReference>
<evidence type="ECO:0000313" key="1">
    <source>
        <dbReference type="EMBL" id="MBA2133353.1"/>
    </source>
</evidence>
<protein>
    <submittedName>
        <fullName evidence="1">CopG family transcriptional regulator</fullName>
    </submittedName>
</protein>
<proteinExistence type="predicted"/>
<reference evidence="1" key="1">
    <citation type="submission" date="2020-06" db="EMBL/GenBank/DDBJ databases">
        <title>Novel chitinolytic bacterium.</title>
        <authorList>
            <person name="Ungkulpasvich U."/>
            <person name="Kosugi A."/>
            <person name="Uke A."/>
        </authorList>
    </citation>
    <scope>NUCLEOTIDE SEQUENCE</scope>
    <source>
        <strain evidence="1">UUS1-1</strain>
    </source>
</reference>